<keyword evidence="2" id="KW-1185">Reference proteome</keyword>
<gene>
    <name evidence="1" type="ORF">PTKU64_77700</name>
</gene>
<organism evidence="1 2">
    <name type="scientific">Paraburkholderia terrae</name>
    <dbReference type="NCBI Taxonomy" id="311230"/>
    <lineage>
        <taxon>Bacteria</taxon>
        <taxon>Pseudomonadati</taxon>
        <taxon>Pseudomonadota</taxon>
        <taxon>Betaproteobacteria</taxon>
        <taxon>Burkholderiales</taxon>
        <taxon>Burkholderiaceae</taxon>
        <taxon>Paraburkholderia</taxon>
    </lineage>
</organism>
<dbReference type="EMBL" id="AP024957">
    <property type="protein sequence ID" value="BCZ84095.1"/>
    <property type="molecule type" value="Genomic_DNA"/>
</dbReference>
<dbReference type="Gene3D" id="1.10.8.60">
    <property type="match status" value="1"/>
</dbReference>
<evidence type="ECO:0000313" key="2">
    <source>
        <dbReference type="Proteomes" id="UP001319874"/>
    </source>
</evidence>
<dbReference type="Gene3D" id="3.40.50.300">
    <property type="entry name" value="P-loop containing nucleotide triphosphate hydrolases"/>
    <property type="match status" value="1"/>
</dbReference>
<evidence type="ECO:0000313" key="1">
    <source>
        <dbReference type="EMBL" id="BCZ84095.1"/>
    </source>
</evidence>
<protein>
    <submittedName>
        <fullName evidence="1">Uncharacterized protein</fullName>
    </submittedName>
</protein>
<dbReference type="RefSeq" id="WP_229515942.1">
    <property type="nucleotide sequence ID" value="NZ_AP024957.1"/>
</dbReference>
<dbReference type="InterPro" id="IPR027417">
    <property type="entry name" value="P-loop_NTPase"/>
</dbReference>
<proteinExistence type="predicted"/>
<sequence length="124" mass="13694">MIAKNHRNMRTKIATNHVDAIDLAVLRGGRFSDRIFFDVPTSARLERYIVSRLRQMAGARYVIMPGVRDRLNEVLAGRSTDTDALLQKVIDAAAVRVLRHQVAEINSDDVRAAASSMFAQSGAG</sequence>
<dbReference type="SUPFAM" id="SSF52540">
    <property type="entry name" value="P-loop containing nucleoside triphosphate hydrolases"/>
    <property type="match status" value="1"/>
</dbReference>
<name>A0ABN6JT08_9BURK</name>
<reference evidence="1 2" key="1">
    <citation type="journal article" date="2022" name="Front. Microbiol.">
        <title>Identification and characterization of a novel class of self-sufficient cytochrome P450 hydroxylase involved in cyclohexanecarboxylate degradation in Paraburkholderia terrae strain KU-64.</title>
        <authorList>
            <person name="Yamamoto T."/>
            <person name="Hasegawa Y."/>
            <person name="Iwaki H."/>
        </authorList>
    </citation>
    <scope>NUCLEOTIDE SEQUENCE [LARGE SCALE GENOMIC DNA]</scope>
    <source>
        <strain evidence="1 2">KU-64</strain>
    </source>
</reference>
<accession>A0ABN6JT08</accession>
<dbReference type="Proteomes" id="UP001319874">
    <property type="component" value="Chromosome 3"/>
</dbReference>